<dbReference type="OrthoDB" id="9815602at2"/>
<comment type="subcellular location">
    <subcellularLocation>
        <location evidence="1">Periplasm</location>
    </subcellularLocation>
</comment>
<sequence>MKICSYKFKKFIPVIITKIINNFIISLFLGTLLTSTLVGCIKKPPDPLLVGYIVWPGYESLYLARDLGYYKDTPIRLVDYPSNSEVIRAFRNRNLQAAALTLYEALLVAETEPSVRVVLILDSSNGADAILAKPEINTLEAIKGKRVGVESGALGGFILTRALEKVNLKPKDVQIVSLGLSEHKQAFKRKKVDAVVTSEPTGSKLLADGANLLFDSSEIPGEILDVLVVREELLRTQYNATQALLDGYFSALNYLKENPQDAARRIAPREGVTPQQFLKSLEGLVIHDLQENKQILGKTDTLSREKVNKVAQFMLTNKLLNKQVEPTYFFDDSIVKKVNIQTEKL</sequence>
<evidence type="ECO:0000256" key="1">
    <source>
        <dbReference type="ARBA" id="ARBA00004418"/>
    </source>
</evidence>
<evidence type="ECO:0000313" key="6">
    <source>
        <dbReference type="Proteomes" id="UP000218418"/>
    </source>
</evidence>
<keyword evidence="6" id="KW-1185">Reference proteome</keyword>
<comment type="similarity">
    <text evidence="2">Belongs to the bacterial solute-binding protein SsuA/TauA family.</text>
</comment>
<gene>
    <name evidence="5" type="ORF">NIES267_35060</name>
</gene>
<evidence type="ECO:0000256" key="2">
    <source>
        <dbReference type="ARBA" id="ARBA00010742"/>
    </source>
</evidence>
<evidence type="ECO:0000313" key="5">
    <source>
        <dbReference type="EMBL" id="BAY84012.1"/>
    </source>
</evidence>
<evidence type="ECO:0000256" key="3">
    <source>
        <dbReference type="ARBA" id="ARBA00022729"/>
    </source>
</evidence>
<dbReference type="PANTHER" id="PTHR30024">
    <property type="entry name" value="ALIPHATIC SULFONATES-BINDING PROTEIN-RELATED"/>
    <property type="match status" value="1"/>
</dbReference>
<name>A0A1Z4LRZ7_9CYAN</name>
<dbReference type="PANTHER" id="PTHR30024:SF47">
    <property type="entry name" value="TAURINE-BINDING PERIPLASMIC PROTEIN"/>
    <property type="match status" value="1"/>
</dbReference>
<dbReference type="Pfam" id="PF13379">
    <property type="entry name" value="NMT1_2"/>
    <property type="match status" value="1"/>
</dbReference>
<dbReference type="EMBL" id="AP018227">
    <property type="protein sequence ID" value="BAY84012.1"/>
    <property type="molecule type" value="Genomic_DNA"/>
</dbReference>
<proteinExistence type="inferred from homology"/>
<dbReference type="GO" id="GO:0042597">
    <property type="term" value="C:periplasmic space"/>
    <property type="evidence" value="ECO:0007669"/>
    <property type="project" value="UniProtKB-SubCell"/>
</dbReference>
<keyword evidence="4" id="KW-1133">Transmembrane helix</keyword>
<evidence type="ECO:0000256" key="4">
    <source>
        <dbReference type="SAM" id="Phobius"/>
    </source>
</evidence>
<reference evidence="5 6" key="1">
    <citation type="submission" date="2017-06" db="EMBL/GenBank/DDBJ databases">
        <title>Genome sequencing of cyanobaciteial culture collection at National Institute for Environmental Studies (NIES).</title>
        <authorList>
            <person name="Hirose Y."/>
            <person name="Shimura Y."/>
            <person name="Fujisawa T."/>
            <person name="Nakamura Y."/>
            <person name="Kawachi M."/>
        </authorList>
    </citation>
    <scope>NUCLEOTIDE SEQUENCE [LARGE SCALE GENOMIC DNA]</scope>
    <source>
        <strain evidence="5 6">NIES-267</strain>
    </source>
</reference>
<keyword evidence="4" id="KW-0812">Transmembrane</keyword>
<dbReference type="Gene3D" id="3.40.190.10">
    <property type="entry name" value="Periplasmic binding protein-like II"/>
    <property type="match status" value="2"/>
</dbReference>
<dbReference type="SUPFAM" id="SSF53850">
    <property type="entry name" value="Periplasmic binding protein-like II"/>
    <property type="match status" value="1"/>
</dbReference>
<dbReference type="Proteomes" id="UP000218418">
    <property type="component" value="Chromosome"/>
</dbReference>
<keyword evidence="4" id="KW-0472">Membrane</keyword>
<accession>A0A1Z4LRZ7</accession>
<feature type="transmembrane region" description="Helical" evidence="4">
    <location>
        <begin position="12"/>
        <end position="33"/>
    </location>
</feature>
<protein>
    <submittedName>
        <fullName evidence="5">ABC-type nitrate/sulfonate/bicarbonate transporter protein</fullName>
    </submittedName>
</protein>
<organism evidence="5 6">
    <name type="scientific">Calothrix parasitica NIES-267</name>
    <dbReference type="NCBI Taxonomy" id="1973488"/>
    <lineage>
        <taxon>Bacteria</taxon>
        <taxon>Bacillati</taxon>
        <taxon>Cyanobacteriota</taxon>
        <taxon>Cyanophyceae</taxon>
        <taxon>Nostocales</taxon>
        <taxon>Calotrichaceae</taxon>
        <taxon>Calothrix</taxon>
    </lineage>
</organism>
<keyword evidence="3" id="KW-0732">Signal</keyword>
<dbReference type="AlphaFoldDB" id="A0A1Z4LRZ7"/>